<dbReference type="Proteomes" id="UP000660675">
    <property type="component" value="Unassembled WGS sequence"/>
</dbReference>
<keyword evidence="3" id="KW-1185">Reference proteome</keyword>
<evidence type="ECO:0000313" key="2">
    <source>
        <dbReference type="EMBL" id="GGV97823.1"/>
    </source>
</evidence>
<reference evidence="3" key="1">
    <citation type="journal article" date="2019" name="Int. J. Syst. Evol. Microbiol.">
        <title>The Global Catalogue of Microorganisms (GCM) 10K type strain sequencing project: providing services to taxonomists for standard genome sequencing and annotation.</title>
        <authorList>
            <consortium name="The Broad Institute Genomics Platform"/>
            <consortium name="The Broad Institute Genome Sequencing Center for Infectious Disease"/>
            <person name="Wu L."/>
            <person name="Ma J."/>
        </authorList>
    </citation>
    <scope>NUCLEOTIDE SEQUENCE [LARGE SCALE GENOMIC DNA]</scope>
    <source>
        <strain evidence="3">JCM 4376</strain>
    </source>
</reference>
<feature type="region of interest" description="Disordered" evidence="1">
    <location>
        <begin position="1"/>
        <end position="25"/>
    </location>
</feature>
<evidence type="ECO:0000313" key="3">
    <source>
        <dbReference type="Proteomes" id="UP000660675"/>
    </source>
</evidence>
<protein>
    <submittedName>
        <fullName evidence="2">Uncharacterized protein</fullName>
    </submittedName>
</protein>
<organism evidence="2 3">
    <name type="scientific">Streptomyces gelaticus</name>
    <dbReference type="NCBI Taxonomy" id="285446"/>
    <lineage>
        <taxon>Bacteria</taxon>
        <taxon>Bacillati</taxon>
        <taxon>Actinomycetota</taxon>
        <taxon>Actinomycetes</taxon>
        <taxon>Kitasatosporales</taxon>
        <taxon>Streptomycetaceae</taxon>
        <taxon>Streptomyces</taxon>
    </lineage>
</organism>
<sequence>MARDLVRGYGPACPGQRADGPGQATGLYGGRRAVPGQAAEAQMMLRPLFTCQYQNRSPLPAGQVHSVPAEGAR</sequence>
<comment type="caution">
    <text evidence="2">The sequence shown here is derived from an EMBL/GenBank/DDBJ whole genome shotgun (WGS) entry which is preliminary data.</text>
</comment>
<proteinExistence type="predicted"/>
<evidence type="ECO:0000256" key="1">
    <source>
        <dbReference type="SAM" id="MobiDB-lite"/>
    </source>
</evidence>
<dbReference type="EMBL" id="BMTF01000070">
    <property type="protein sequence ID" value="GGV97823.1"/>
    <property type="molecule type" value="Genomic_DNA"/>
</dbReference>
<name>A0ABQ2WA91_9ACTN</name>
<accession>A0ABQ2WA91</accession>
<gene>
    <name evidence="2" type="ORF">GCM10015535_69750</name>
</gene>